<evidence type="ECO:0000256" key="1">
    <source>
        <dbReference type="SAM" id="MobiDB-lite"/>
    </source>
</evidence>
<keyword evidence="2" id="KW-0489">Methyltransferase</keyword>
<dbReference type="OrthoDB" id="7051at10239"/>
<protein>
    <submittedName>
        <fullName evidence="2">Methyltransferase</fullName>
    </submittedName>
</protein>
<sequence>MSIVGFRSENHPQQTGRRGAKDAVDDRGTDPAFIAQLEAEFGAFTLDVAAAPHNAKAPSYFTIEDNGLTQPWTGNVWCNPPYSDIGPWVEKAWFEWGRGGHVDLERIVMLLPANRCEQAWWQGLVEPERDRGKVLEVRFLPGRMRFHRPDWTPGPKGDRPPFGCCLLIWSADYLVVTREGVES</sequence>
<accession>A0A166XZZ0</accession>
<keyword evidence="2" id="KW-0808">Transferase</keyword>
<dbReference type="GO" id="GO:0009307">
    <property type="term" value="P:DNA restriction-modification system"/>
    <property type="evidence" value="ECO:0007669"/>
    <property type="project" value="InterPro"/>
</dbReference>
<evidence type="ECO:0000313" key="2">
    <source>
        <dbReference type="EMBL" id="ANA85259.1"/>
    </source>
</evidence>
<reference evidence="3" key="1">
    <citation type="submission" date="2016-03" db="EMBL/GenBank/DDBJ databases">
        <authorList>
            <person name="Ploux O."/>
        </authorList>
    </citation>
    <scope>NUCLEOTIDE SEQUENCE [LARGE SCALE GENOMIC DNA]</scope>
</reference>
<gene>
    <name evidence="2" type="primary">56</name>
    <name evidence="2" type="ORF">PBI_BRITBRAT_56</name>
</gene>
<evidence type="ECO:0000313" key="3">
    <source>
        <dbReference type="Proteomes" id="UP000202279"/>
    </source>
</evidence>
<dbReference type="KEGG" id="vg:28802896"/>
<dbReference type="InterPro" id="IPR008593">
    <property type="entry name" value="Dam_MeTrfase"/>
</dbReference>
<dbReference type="GeneID" id="28802896"/>
<keyword evidence="3" id="KW-1185">Reference proteome</keyword>
<proteinExistence type="predicted"/>
<name>A0A166XZZ0_9CAUD</name>
<organism evidence="2 3">
    <name type="scientific">Gordonia phage BritBrat</name>
    <dbReference type="NCBI Taxonomy" id="1838064"/>
    <lineage>
        <taxon>Viruses</taxon>
        <taxon>Duplodnaviria</taxon>
        <taxon>Heunggongvirae</taxon>
        <taxon>Uroviricota</taxon>
        <taxon>Caudoviricetes</taxon>
        <taxon>Britbratvirus</taxon>
        <taxon>Britbratvirus britbrat</taxon>
    </lineage>
</organism>
<dbReference type="GO" id="GO:0003677">
    <property type="term" value="F:DNA binding"/>
    <property type="evidence" value="ECO:0007669"/>
    <property type="project" value="InterPro"/>
</dbReference>
<feature type="region of interest" description="Disordered" evidence="1">
    <location>
        <begin position="1"/>
        <end position="27"/>
    </location>
</feature>
<dbReference type="GO" id="GO:0009007">
    <property type="term" value="F:site-specific DNA-methyltransferase (adenine-specific) activity"/>
    <property type="evidence" value="ECO:0007669"/>
    <property type="project" value="InterPro"/>
</dbReference>
<dbReference type="Pfam" id="PF05869">
    <property type="entry name" value="Dam"/>
    <property type="match status" value="1"/>
</dbReference>
<dbReference type="Proteomes" id="UP000202279">
    <property type="component" value="Segment"/>
</dbReference>
<dbReference type="GO" id="GO:0032259">
    <property type="term" value="P:methylation"/>
    <property type="evidence" value="ECO:0007669"/>
    <property type="project" value="UniProtKB-KW"/>
</dbReference>
<dbReference type="RefSeq" id="YP_009276583.1">
    <property type="nucleotide sequence ID" value="NC_030942.1"/>
</dbReference>
<dbReference type="EMBL" id="KU998233">
    <property type="protein sequence ID" value="ANA85259.1"/>
    <property type="molecule type" value="Genomic_DNA"/>
</dbReference>